<protein>
    <submittedName>
        <fullName evidence="9">Exosortase K</fullName>
        <ecNumber evidence="9">3.4.22.-</ecNumber>
    </submittedName>
</protein>
<evidence type="ECO:0000256" key="1">
    <source>
        <dbReference type="ARBA" id="ARBA00004651"/>
    </source>
</evidence>
<organism evidence="9 10">
    <name type="scientific">Pedobacter fastidiosus</name>
    <dbReference type="NCBI Taxonomy" id="2765361"/>
    <lineage>
        <taxon>Bacteria</taxon>
        <taxon>Pseudomonadati</taxon>
        <taxon>Bacteroidota</taxon>
        <taxon>Sphingobacteriia</taxon>
        <taxon>Sphingobacteriales</taxon>
        <taxon>Sphingobacteriaceae</taxon>
        <taxon>Pedobacter</taxon>
    </lineage>
</organism>
<dbReference type="InterPro" id="IPR027551">
    <property type="entry name" value="Exosort_XrtK"/>
</dbReference>
<evidence type="ECO:0000313" key="10">
    <source>
        <dbReference type="Proteomes" id="UP000652755"/>
    </source>
</evidence>
<evidence type="ECO:0000256" key="8">
    <source>
        <dbReference type="SAM" id="Phobius"/>
    </source>
</evidence>
<keyword evidence="2" id="KW-1003">Cell membrane</keyword>
<name>A0ABR7KPL3_9SPHI</name>
<evidence type="ECO:0000313" key="9">
    <source>
        <dbReference type="EMBL" id="MBC6110020.1"/>
    </source>
</evidence>
<feature type="transmembrane region" description="Helical" evidence="8">
    <location>
        <begin position="105"/>
        <end position="128"/>
    </location>
</feature>
<proteinExistence type="predicted"/>
<dbReference type="GO" id="GO:0016787">
    <property type="term" value="F:hydrolase activity"/>
    <property type="evidence" value="ECO:0007669"/>
    <property type="project" value="UniProtKB-KW"/>
</dbReference>
<sequence>MKKINNNFFYSLGLFTLLILKYFYATISTQNLNFILGPTNYFLSLIIGSKGTYIQNLGYYHSNLNITIEKACSGFNFMLISFLVTYCLLINHFKNQNLKMATLPITLFFGWVLTIFVNVSRITSSIFINKFIAFPKPYQSLIHQSEGTFIYLFFLISSYKLINYLLNKYAVQNEKLA</sequence>
<keyword evidence="5 9" id="KW-0378">Hydrolase</keyword>
<keyword evidence="4 8" id="KW-0812">Transmembrane</keyword>
<feature type="transmembrane region" description="Helical" evidence="8">
    <location>
        <begin position="148"/>
        <end position="166"/>
    </location>
</feature>
<keyword evidence="10" id="KW-1185">Reference proteome</keyword>
<accession>A0ABR7KPL3</accession>
<dbReference type="NCBIfam" id="TIGR04178">
    <property type="entry name" value="exo_archaeo"/>
    <property type="match status" value="1"/>
</dbReference>
<gene>
    <name evidence="9" type="primary">xrtK</name>
    <name evidence="9" type="ORF">H7U22_06270</name>
</gene>
<keyword evidence="6 8" id="KW-1133">Transmembrane helix</keyword>
<reference evidence="9 10" key="1">
    <citation type="submission" date="2020-08" db="EMBL/GenBank/DDBJ databases">
        <authorList>
            <person name="Sun Q."/>
            <person name="Inoue M."/>
        </authorList>
    </citation>
    <scope>NUCLEOTIDE SEQUENCE [LARGE SCALE GENOMIC DNA]</scope>
    <source>
        <strain evidence="9 10">CCM 8938</strain>
    </source>
</reference>
<dbReference type="EC" id="3.4.22.-" evidence="9"/>
<evidence type="ECO:0000256" key="5">
    <source>
        <dbReference type="ARBA" id="ARBA00022801"/>
    </source>
</evidence>
<evidence type="ECO:0000256" key="3">
    <source>
        <dbReference type="ARBA" id="ARBA00022670"/>
    </source>
</evidence>
<dbReference type="EMBL" id="JACRYL010000004">
    <property type="protein sequence ID" value="MBC6110020.1"/>
    <property type="molecule type" value="Genomic_DNA"/>
</dbReference>
<evidence type="ECO:0000256" key="6">
    <source>
        <dbReference type="ARBA" id="ARBA00022989"/>
    </source>
</evidence>
<dbReference type="RefSeq" id="WP_187070496.1">
    <property type="nucleotide sequence ID" value="NZ_JACRYL010000004.1"/>
</dbReference>
<dbReference type="Proteomes" id="UP000652755">
    <property type="component" value="Unassembled WGS sequence"/>
</dbReference>
<feature type="transmembrane region" description="Helical" evidence="8">
    <location>
        <begin position="7"/>
        <end position="24"/>
    </location>
</feature>
<dbReference type="NCBIfam" id="TIGR04287">
    <property type="entry name" value="exosort_XrtK"/>
    <property type="match status" value="1"/>
</dbReference>
<dbReference type="InterPro" id="IPR026392">
    <property type="entry name" value="Exo/Archaeosortase_dom"/>
</dbReference>
<evidence type="ECO:0000256" key="2">
    <source>
        <dbReference type="ARBA" id="ARBA00022475"/>
    </source>
</evidence>
<comment type="subcellular location">
    <subcellularLocation>
        <location evidence="1">Cell membrane</location>
        <topology evidence="1">Multi-pass membrane protein</topology>
    </subcellularLocation>
</comment>
<keyword evidence="3" id="KW-0645">Protease</keyword>
<evidence type="ECO:0000256" key="7">
    <source>
        <dbReference type="ARBA" id="ARBA00023136"/>
    </source>
</evidence>
<feature type="transmembrane region" description="Helical" evidence="8">
    <location>
        <begin position="74"/>
        <end position="93"/>
    </location>
</feature>
<evidence type="ECO:0000256" key="4">
    <source>
        <dbReference type="ARBA" id="ARBA00022692"/>
    </source>
</evidence>
<comment type="caution">
    <text evidence="9">The sequence shown here is derived from an EMBL/GenBank/DDBJ whole genome shotgun (WGS) entry which is preliminary data.</text>
</comment>
<keyword evidence="7 8" id="KW-0472">Membrane</keyword>